<comment type="caution">
    <text evidence="9">The sequence shown here is derived from an EMBL/GenBank/DDBJ whole genome shotgun (WGS) entry which is preliminary data.</text>
</comment>
<comment type="similarity">
    <text evidence="2 6">Belongs to the zinc-containing alcohol dehydrogenase family.</text>
</comment>
<evidence type="ECO:0000313" key="11">
    <source>
        <dbReference type="Proteomes" id="UP000225108"/>
    </source>
</evidence>
<sequence>MAEQVRGVVSAGKGAPTTIETITIPDPGPRDVVVRILACGVCHTDLAYREGGINDDYPFLLGHEASGIVETIGDQVTHVEPGDFVVLNWRAVCGVCRACKRGRPWYCFDTFNASKPMTLQDGTELTPALGIGAFADKTLVHEGQCTKVAPDADPAVVGLLGCGVMAGIGAAMNTGGVGRGDSVAVIGCGGVGDAAIAGARLAGATKIIAVDRDARKLEWATSLGATHTIDGSVTDDVVTAIQDITDGNGADVVIDAVGRPETYKTAFYARDLAGVVVLVGVPTPEMTLEMPLVDFFSRGGALKSSWYGDCLPERDFPMLVDLYQQGRLPLELFVTERVGLDDVEAAFSKMEAGEVLRSVVIL</sequence>
<evidence type="ECO:0000256" key="5">
    <source>
        <dbReference type="ARBA" id="ARBA00023002"/>
    </source>
</evidence>
<dbReference type="AlphaFoldDB" id="A0A2G3PG05"/>
<dbReference type="EC" id="1.1.1.306" evidence="8"/>
<dbReference type="PROSITE" id="PS00059">
    <property type="entry name" value="ADH_ZINC"/>
    <property type="match status" value="1"/>
</dbReference>
<dbReference type="SMART" id="SM00829">
    <property type="entry name" value="PKS_ER"/>
    <property type="match status" value="1"/>
</dbReference>
<dbReference type="GO" id="GO:0008270">
    <property type="term" value="F:zinc ion binding"/>
    <property type="evidence" value="ECO:0007669"/>
    <property type="project" value="InterPro"/>
</dbReference>
<dbReference type="Gene3D" id="3.40.50.720">
    <property type="entry name" value="NAD(P)-binding Rossmann-like Domain"/>
    <property type="match status" value="1"/>
</dbReference>
<dbReference type="PANTHER" id="PTHR43350">
    <property type="entry name" value="NAD-DEPENDENT ALCOHOL DEHYDROGENASE"/>
    <property type="match status" value="1"/>
</dbReference>
<keyword evidence="5 8" id="KW-0560">Oxidoreductase</keyword>
<dbReference type="Proteomes" id="UP000225108">
    <property type="component" value="Unassembled WGS sequence"/>
</dbReference>
<dbReference type="InterPro" id="IPR013154">
    <property type="entry name" value="ADH-like_N"/>
</dbReference>
<dbReference type="EMBL" id="PEBD01000012">
    <property type="protein sequence ID" value="PHV64737.1"/>
    <property type="molecule type" value="Genomic_DNA"/>
</dbReference>
<dbReference type="GO" id="GO:0050607">
    <property type="term" value="F:mycothiol-dependent formaldehyde dehydrogenase activity"/>
    <property type="evidence" value="ECO:0007669"/>
    <property type="project" value="UniProtKB-EC"/>
</dbReference>
<evidence type="ECO:0000259" key="7">
    <source>
        <dbReference type="SMART" id="SM00829"/>
    </source>
</evidence>
<evidence type="ECO:0000256" key="2">
    <source>
        <dbReference type="ARBA" id="ARBA00008072"/>
    </source>
</evidence>
<dbReference type="OrthoDB" id="334894at2"/>
<dbReference type="RefSeq" id="WP_062798541.1">
    <property type="nucleotide sequence ID" value="NZ_CBCRXS010000002.1"/>
</dbReference>
<dbReference type="InterPro" id="IPR020843">
    <property type="entry name" value="ER"/>
</dbReference>
<dbReference type="InterPro" id="IPR017816">
    <property type="entry name" value="MycoS_dep_FDH"/>
</dbReference>
<dbReference type="Pfam" id="PF00107">
    <property type="entry name" value="ADH_zinc_N"/>
    <property type="match status" value="1"/>
</dbReference>
<evidence type="ECO:0000256" key="4">
    <source>
        <dbReference type="ARBA" id="ARBA00022833"/>
    </source>
</evidence>
<reference evidence="10 12" key="2">
    <citation type="submission" date="2018-10" db="EMBL/GenBank/DDBJ databases">
        <title>Sequencing the genomes of 1000 actinobacteria strains.</title>
        <authorList>
            <person name="Klenk H.-P."/>
        </authorList>
    </citation>
    <scope>NUCLEOTIDE SEQUENCE [LARGE SCALE GENOMIC DNA]</scope>
    <source>
        <strain evidence="10 12">DSM 44343</strain>
    </source>
</reference>
<dbReference type="EMBL" id="JAWLUM010000003">
    <property type="protein sequence ID" value="MDV7135607.1"/>
    <property type="molecule type" value="Genomic_DNA"/>
</dbReference>
<dbReference type="InterPro" id="IPR011032">
    <property type="entry name" value="GroES-like_sf"/>
</dbReference>
<feature type="domain" description="Enoyl reductase (ER)" evidence="7">
    <location>
        <begin position="17"/>
        <end position="360"/>
    </location>
</feature>
<dbReference type="CDD" id="cd08279">
    <property type="entry name" value="Zn_ADH_class_III"/>
    <property type="match status" value="1"/>
</dbReference>
<evidence type="ECO:0000313" key="9">
    <source>
        <dbReference type="EMBL" id="PHV64737.1"/>
    </source>
</evidence>
<name>A0A2G3PG05_WILMA</name>
<evidence type="ECO:0000313" key="8">
    <source>
        <dbReference type="EMBL" id="MDV7135607.1"/>
    </source>
</evidence>
<comment type="cofactor">
    <cofactor evidence="1 6">
        <name>Zn(2+)</name>
        <dbReference type="ChEBI" id="CHEBI:29105"/>
    </cofactor>
</comment>
<keyword evidence="3 6" id="KW-0479">Metal-binding</keyword>
<keyword evidence="4 6" id="KW-0862">Zinc</keyword>
<dbReference type="Proteomes" id="UP001185792">
    <property type="component" value="Unassembled WGS sequence"/>
</dbReference>
<dbReference type="InterPro" id="IPR013149">
    <property type="entry name" value="ADH-like_C"/>
</dbReference>
<dbReference type="NCBIfam" id="TIGR03451">
    <property type="entry name" value="mycoS_dep_FDH"/>
    <property type="match status" value="1"/>
</dbReference>
<dbReference type="InterPro" id="IPR002328">
    <property type="entry name" value="ADH_Zn_CS"/>
</dbReference>
<reference evidence="9 11" key="1">
    <citation type="submission" date="2017-10" db="EMBL/GenBank/DDBJ databases">
        <title>The draft genome sequence of Williamsia sp. BULT 1.1 isolated from the semi-arid grassland soils from South Africa.</title>
        <authorList>
            <person name="Kabwe M.H."/>
            <person name="Govender N."/>
            <person name="Mutseka Lunga P."/>
            <person name="Vikram S."/>
            <person name="Makhalanyane T.P."/>
        </authorList>
    </citation>
    <scope>NUCLEOTIDE SEQUENCE [LARGE SCALE GENOMIC DNA]</scope>
    <source>
        <strain evidence="9 11">BULT 1.1</strain>
    </source>
</reference>
<dbReference type="SUPFAM" id="SSF51735">
    <property type="entry name" value="NAD(P)-binding Rossmann-fold domains"/>
    <property type="match status" value="1"/>
</dbReference>
<dbReference type="Proteomes" id="UP000274762">
    <property type="component" value="Unassembled WGS sequence"/>
</dbReference>
<protein>
    <submittedName>
        <fullName evidence="9">S-(Hydroxymethyl)mycothiol dehydrogenase</fullName>
        <ecNumber evidence="8">1.1.1.306</ecNumber>
    </submittedName>
</protein>
<dbReference type="Pfam" id="PF08240">
    <property type="entry name" value="ADH_N"/>
    <property type="match status" value="1"/>
</dbReference>
<proteinExistence type="inferred from homology"/>
<evidence type="ECO:0000256" key="3">
    <source>
        <dbReference type="ARBA" id="ARBA00022723"/>
    </source>
</evidence>
<gene>
    <name evidence="9" type="ORF">CSW57_23445</name>
    <name evidence="10" type="ORF">DFJ75_2548</name>
    <name evidence="8" type="ORF">R4198_18045</name>
</gene>
<accession>A0A495K5Q5</accession>
<keyword evidence="13" id="KW-1185">Reference proteome</keyword>
<dbReference type="InterPro" id="IPR036291">
    <property type="entry name" value="NAD(P)-bd_dom_sf"/>
</dbReference>
<dbReference type="FunFam" id="3.40.50.720:FF:000003">
    <property type="entry name" value="S-(hydroxymethyl)glutathione dehydrogenase"/>
    <property type="match status" value="1"/>
</dbReference>
<organism evidence="9 11">
    <name type="scientific">Williamsia marianensis</name>
    <dbReference type="NCBI Taxonomy" id="85044"/>
    <lineage>
        <taxon>Bacteria</taxon>
        <taxon>Bacillati</taxon>
        <taxon>Actinomycetota</taxon>
        <taxon>Actinomycetes</taxon>
        <taxon>Mycobacteriales</taxon>
        <taxon>Nocardiaceae</taxon>
        <taxon>Williamsia</taxon>
    </lineage>
</organism>
<reference evidence="8 13" key="3">
    <citation type="submission" date="2023-10" db="EMBL/GenBank/DDBJ databases">
        <title>Development of a sustainable strategy for remediation of hydrocarbon-contaminated territories based on the waste exchange concept.</title>
        <authorList>
            <person name="Krivoruchko A."/>
        </authorList>
    </citation>
    <scope>NUCLEOTIDE SEQUENCE [LARGE SCALE GENOMIC DNA]</scope>
    <source>
        <strain evidence="8 13">IEGM 1236</strain>
    </source>
</reference>
<evidence type="ECO:0000313" key="10">
    <source>
        <dbReference type="EMBL" id="RKR95722.1"/>
    </source>
</evidence>
<dbReference type="PANTHER" id="PTHR43350:SF21">
    <property type="entry name" value="S-NITROSOMYCOTHIOL REDUCTASE MSCR"/>
    <property type="match status" value="1"/>
</dbReference>
<dbReference type="SUPFAM" id="SSF50129">
    <property type="entry name" value="GroES-like"/>
    <property type="match status" value="2"/>
</dbReference>
<accession>A0A2G3PG05</accession>
<evidence type="ECO:0000313" key="12">
    <source>
        <dbReference type="Proteomes" id="UP000274762"/>
    </source>
</evidence>
<dbReference type="EMBL" id="RBKV01000001">
    <property type="protein sequence ID" value="RKR95722.1"/>
    <property type="molecule type" value="Genomic_DNA"/>
</dbReference>
<evidence type="ECO:0000256" key="1">
    <source>
        <dbReference type="ARBA" id="ARBA00001947"/>
    </source>
</evidence>
<evidence type="ECO:0000313" key="13">
    <source>
        <dbReference type="Proteomes" id="UP001185792"/>
    </source>
</evidence>
<dbReference type="Gene3D" id="3.90.180.10">
    <property type="entry name" value="Medium-chain alcohol dehydrogenases, catalytic domain"/>
    <property type="match status" value="1"/>
</dbReference>
<evidence type="ECO:0000256" key="6">
    <source>
        <dbReference type="RuleBase" id="RU361277"/>
    </source>
</evidence>